<dbReference type="AlphaFoldDB" id="A0A0D0C1U2"/>
<feature type="region of interest" description="Disordered" evidence="1">
    <location>
        <begin position="157"/>
        <end position="262"/>
    </location>
</feature>
<feature type="compositionally biased region" description="Polar residues" evidence="1">
    <location>
        <begin position="157"/>
        <end position="175"/>
    </location>
</feature>
<protein>
    <submittedName>
        <fullName evidence="2">Uncharacterized protein</fullName>
    </submittedName>
</protein>
<evidence type="ECO:0000256" key="1">
    <source>
        <dbReference type="SAM" id="MobiDB-lite"/>
    </source>
</evidence>
<feature type="compositionally biased region" description="Polar residues" evidence="1">
    <location>
        <begin position="238"/>
        <end position="250"/>
    </location>
</feature>
<gene>
    <name evidence="2" type="ORF">GYMLUDRAFT_87359</name>
</gene>
<dbReference type="EMBL" id="KN834799">
    <property type="protein sequence ID" value="KIK56289.1"/>
    <property type="molecule type" value="Genomic_DNA"/>
</dbReference>
<dbReference type="HOGENOM" id="CLU_809053_0_0_1"/>
<reference evidence="2 3" key="1">
    <citation type="submission" date="2014-04" db="EMBL/GenBank/DDBJ databases">
        <title>Evolutionary Origins and Diversification of the Mycorrhizal Mutualists.</title>
        <authorList>
            <consortium name="DOE Joint Genome Institute"/>
            <consortium name="Mycorrhizal Genomics Consortium"/>
            <person name="Kohler A."/>
            <person name="Kuo A."/>
            <person name="Nagy L.G."/>
            <person name="Floudas D."/>
            <person name="Copeland A."/>
            <person name="Barry K.W."/>
            <person name="Cichocki N."/>
            <person name="Veneault-Fourrey C."/>
            <person name="LaButti K."/>
            <person name="Lindquist E.A."/>
            <person name="Lipzen A."/>
            <person name="Lundell T."/>
            <person name="Morin E."/>
            <person name="Murat C."/>
            <person name="Riley R."/>
            <person name="Ohm R."/>
            <person name="Sun H."/>
            <person name="Tunlid A."/>
            <person name="Henrissat B."/>
            <person name="Grigoriev I.V."/>
            <person name="Hibbett D.S."/>
            <person name="Martin F."/>
        </authorList>
    </citation>
    <scope>NUCLEOTIDE SEQUENCE [LARGE SCALE GENOMIC DNA]</scope>
    <source>
        <strain evidence="2 3">FD-317 M1</strain>
    </source>
</reference>
<accession>A0A0D0C1U2</accession>
<evidence type="ECO:0000313" key="3">
    <source>
        <dbReference type="Proteomes" id="UP000053593"/>
    </source>
</evidence>
<evidence type="ECO:0000313" key="2">
    <source>
        <dbReference type="EMBL" id="KIK56289.1"/>
    </source>
</evidence>
<name>A0A0D0C1U2_9AGAR</name>
<dbReference type="Proteomes" id="UP000053593">
    <property type="component" value="Unassembled WGS sequence"/>
</dbReference>
<sequence length="343" mass="38259">MASFEFRPTSAALRTFKATAKRSDDPLREFADYILKIQQSYDESLPDDIKHLIAVVYEFGLAKIEGGEKTDPRELDRLVETAAIVASTNVTSSLQCQRLYFENELAKVVEAQPPPLTDISATPIERSPSIIYQSCNWYHAGGEVYVTTNNDNSVNSHYHTVNDNSQNSNITINNYESTPSPPFHPESPPTVSSELDGAASKQSVMPKVDALMPPSAPVRLHSNDIPSKTQIDDHQSGDHSVSPSSHNSGMSRKGSLDAPGTGPERIKGYSKFWHGPLKYIHYHNLPSLLHRSLKKMLLSLALIYDGSSPNYHLLGITENGWNFRRPNVYNVEDQLWEHARLES</sequence>
<organism evidence="2 3">
    <name type="scientific">Collybiopsis luxurians FD-317 M1</name>
    <dbReference type="NCBI Taxonomy" id="944289"/>
    <lineage>
        <taxon>Eukaryota</taxon>
        <taxon>Fungi</taxon>
        <taxon>Dikarya</taxon>
        <taxon>Basidiomycota</taxon>
        <taxon>Agaricomycotina</taxon>
        <taxon>Agaricomycetes</taxon>
        <taxon>Agaricomycetidae</taxon>
        <taxon>Agaricales</taxon>
        <taxon>Marasmiineae</taxon>
        <taxon>Omphalotaceae</taxon>
        <taxon>Collybiopsis</taxon>
        <taxon>Collybiopsis luxurians</taxon>
    </lineage>
</organism>
<proteinExistence type="predicted"/>
<feature type="compositionally biased region" description="Pro residues" evidence="1">
    <location>
        <begin position="179"/>
        <end position="188"/>
    </location>
</feature>
<keyword evidence="3" id="KW-1185">Reference proteome</keyword>